<protein>
    <submittedName>
        <fullName evidence="1">Uncharacterized protein</fullName>
    </submittedName>
</protein>
<gene>
    <name evidence="1" type="ORF">L2E82_17400</name>
</gene>
<name>A0ACB9F8P4_CICIN</name>
<reference evidence="2" key="1">
    <citation type="journal article" date="2022" name="Mol. Ecol. Resour.">
        <title>The genomes of chicory, endive, great burdock and yacon provide insights into Asteraceae palaeo-polyploidization history and plant inulin production.</title>
        <authorList>
            <person name="Fan W."/>
            <person name="Wang S."/>
            <person name="Wang H."/>
            <person name="Wang A."/>
            <person name="Jiang F."/>
            <person name="Liu H."/>
            <person name="Zhao H."/>
            <person name="Xu D."/>
            <person name="Zhang Y."/>
        </authorList>
    </citation>
    <scope>NUCLEOTIDE SEQUENCE [LARGE SCALE GENOMIC DNA]</scope>
    <source>
        <strain evidence="2">cv. Punajuju</strain>
    </source>
</reference>
<organism evidence="1 2">
    <name type="scientific">Cichorium intybus</name>
    <name type="common">Chicory</name>
    <dbReference type="NCBI Taxonomy" id="13427"/>
    <lineage>
        <taxon>Eukaryota</taxon>
        <taxon>Viridiplantae</taxon>
        <taxon>Streptophyta</taxon>
        <taxon>Embryophyta</taxon>
        <taxon>Tracheophyta</taxon>
        <taxon>Spermatophyta</taxon>
        <taxon>Magnoliopsida</taxon>
        <taxon>eudicotyledons</taxon>
        <taxon>Gunneridae</taxon>
        <taxon>Pentapetalae</taxon>
        <taxon>asterids</taxon>
        <taxon>campanulids</taxon>
        <taxon>Asterales</taxon>
        <taxon>Asteraceae</taxon>
        <taxon>Cichorioideae</taxon>
        <taxon>Cichorieae</taxon>
        <taxon>Cichoriinae</taxon>
        <taxon>Cichorium</taxon>
    </lineage>
</organism>
<proteinExistence type="predicted"/>
<reference evidence="1 2" key="2">
    <citation type="journal article" date="2022" name="Mol. Ecol. Resour.">
        <title>The genomes of chicory, endive, great burdock and yacon provide insights into Asteraceae paleo-polyploidization history and plant inulin production.</title>
        <authorList>
            <person name="Fan W."/>
            <person name="Wang S."/>
            <person name="Wang H."/>
            <person name="Wang A."/>
            <person name="Jiang F."/>
            <person name="Liu H."/>
            <person name="Zhao H."/>
            <person name="Xu D."/>
            <person name="Zhang Y."/>
        </authorList>
    </citation>
    <scope>NUCLEOTIDE SEQUENCE [LARGE SCALE GENOMIC DNA]</scope>
    <source>
        <strain evidence="2">cv. Punajuju</strain>
        <tissue evidence="1">Leaves</tissue>
    </source>
</reference>
<keyword evidence="2" id="KW-1185">Reference proteome</keyword>
<dbReference type="EMBL" id="CM042011">
    <property type="protein sequence ID" value="KAI3767305.1"/>
    <property type="molecule type" value="Genomic_DNA"/>
</dbReference>
<accession>A0ACB9F8P4</accession>
<evidence type="ECO:0000313" key="2">
    <source>
        <dbReference type="Proteomes" id="UP001055811"/>
    </source>
</evidence>
<dbReference type="Proteomes" id="UP001055811">
    <property type="component" value="Linkage Group LG03"/>
</dbReference>
<evidence type="ECO:0000313" key="1">
    <source>
        <dbReference type="EMBL" id="KAI3767305.1"/>
    </source>
</evidence>
<sequence length="134" mass="15219">MLLSPLCKWSSAIGSHLHSPPATFEAFYVCLLRLSPLATFLRPPVMGSRAINVLFHRHLLRLSQALPLAWLPPPPATSYMHNEERTWKKNEVRVLWVNGVDLTPSPPSPSLPSEYPDLWLACLLIYNSLHKETR</sequence>
<comment type="caution">
    <text evidence="1">The sequence shown here is derived from an EMBL/GenBank/DDBJ whole genome shotgun (WGS) entry which is preliminary data.</text>
</comment>